<dbReference type="SUPFAM" id="SSF53822">
    <property type="entry name" value="Periplasmic binding protein-like I"/>
    <property type="match status" value="1"/>
</dbReference>
<evidence type="ECO:0000256" key="2">
    <source>
        <dbReference type="ARBA" id="ARBA00022729"/>
    </source>
</evidence>
<dbReference type="RefSeq" id="WP_212394663.1">
    <property type="nucleotide sequence ID" value="NZ_JAFCJH010000043.1"/>
</dbReference>
<dbReference type="PANTHER" id="PTHR47235">
    <property type="entry name" value="BLR6548 PROTEIN"/>
    <property type="match status" value="1"/>
</dbReference>
<dbReference type="CDD" id="cd06343">
    <property type="entry name" value="PBP1_ABC_ligand_binding-like"/>
    <property type="match status" value="1"/>
</dbReference>
<protein>
    <submittedName>
        <fullName evidence="5">ABC transporter substrate-binding protein</fullName>
    </submittedName>
</protein>
<sequence length="408" mass="44352">MTAVRLSRTALASALALFVMTCSFARAQKAYDTGASDTEIKIGNTMPYSGPASAYGSIGKTEAAYFKMINGQGGIRGRKITFISYDDAYSPAKTVEQARKLVESDDVLLIFSSVGTATNSAIQKYMNEKKVPQLFVASGASKWNDPKDFPWTMGWQPNYQDEAHIYAKYILREKPNAKVAVLYQNDDFGKDFLKGLKDAFGDKASMIVAEEGYETSESTIDNHIVKLKAAGADTFISVTTPKFAAQAIKKVAEIAWTPLQFLVSISASLGGVVQPAGFENAQGIVSAVYVKDAADPQWSQDPGMQKFLAFLQKDFPEGNKLDGADAFGYAAAQTMVHVLEMCGDDLTRANVMKQAASIKEFAPDTLLPGITVNTSATDFAPIKQFRLMRFKGDKWELFGGIMSGDQGH</sequence>
<dbReference type="Gene3D" id="3.40.50.2300">
    <property type="match status" value="2"/>
</dbReference>
<dbReference type="EMBL" id="JAFCJH010000043">
    <property type="protein sequence ID" value="MBR0799763.1"/>
    <property type="molecule type" value="Genomic_DNA"/>
</dbReference>
<gene>
    <name evidence="5" type="ORF">JQ615_30770</name>
</gene>
<dbReference type="Pfam" id="PF13458">
    <property type="entry name" value="Peripla_BP_6"/>
    <property type="match status" value="1"/>
</dbReference>
<evidence type="ECO:0000313" key="5">
    <source>
        <dbReference type="EMBL" id="MBR0799763.1"/>
    </source>
</evidence>
<comment type="similarity">
    <text evidence="1">Belongs to the leucine-binding protein family.</text>
</comment>
<feature type="domain" description="Leucine-binding protein" evidence="4">
    <location>
        <begin position="39"/>
        <end position="391"/>
    </location>
</feature>
<feature type="chain" id="PRO_5046464807" evidence="3">
    <location>
        <begin position="28"/>
        <end position="408"/>
    </location>
</feature>
<reference evidence="6" key="1">
    <citation type="journal article" date="2021" name="ISME J.">
        <title>Evolutionary origin and ecological implication of a unique nif island in free-living Bradyrhizobium lineages.</title>
        <authorList>
            <person name="Tao J."/>
        </authorList>
    </citation>
    <scope>NUCLEOTIDE SEQUENCE [LARGE SCALE GENOMIC DNA]</scope>
    <source>
        <strain evidence="6">SZCCT0434</strain>
    </source>
</reference>
<dbReference type="InterPro" id="IPR028081">
    <property type="entry name" value="Leu-bd"/>
</dbReference>
<dbReference type="Proteomes" id="UP001315278">
    <property type="component" value="Unassembled WGS sequence"/>
</dbReference>
<evidence type="ECO:0000256" key="1">
    <source>
        <dbReference type="ARBA" id="ARBA00010062"/>
    </source>
</evidence>
<evidence type="ECO:0000313" key="6">
    <source>
        <dbReference type="Proteomes" id="UP001315278"/>
    </source>
</evidence>
<dbReference type="PANTHER" id="PTHR47235:SF1">
    <property type="entry name" value="BLR6548 PROTEIN"/>
    <property type="match status" value="1"/>
</dbReference>
<feature type="signal peptide" evidence="3">
    <location>
        <begin position="1"/>
        <end position="27"/>
    </location>
</feature>
<evidence type="ECO:0000259" key="4">
    <source>
        <dbReference type="Pfam" id="PF13458"/>
    </source>
</evidence>
<accession>A0ABS5FSM0</accession>
<proteinExistence type="inferred from homology"/>
<name>A0ABS5FSM0_9BRAD</name>
<evidence type="ECO:0000256" key="3">
    <source>
        <dbReference type="SAM" id="SignalP"/>
    </source>
</evidence>
<keyword evidence="2 3" id="KW-0732">Signal</keyword>
<dbReference type="InterPro" id="IPR028082">
    <property type="entry name" value="Peripla_BP_I"/>
</dbReference>
<keyword evidence="6" id="KW-1185">Reference proteome</keyword>
<comment type="caution">
    <text evidence="5">The sequence shown here is derived from an EMBL/GenBank/DDBJ whole genome shotgun (WGS) entry which is preliminary data.</text>
</comment>
<organism evidence="5 6">
    <name type="scientific">Bradyrhizobium jicamae</name>
    <dbReference type="NCBI Taxonomy" id="280332"/>
    <lineage>
        <taxon>Bacteria</taxon>
        <taxon>Pseudomonadati</taxon>
        <taxon>Pseudomonadota</taxon>
        <taxon>Alphaproteobacteria</taxon>
        <taxon>Hyphomicrobiales</taxon>
        <taxon>Nitrobacteraceae</taxon>
        <taxon>Bradyrhizobium</taxon>
    </lineage>
</organism>